<dbReference type="Proteomes" id="UP000253940">
    <property type="component" value="Chromosome"/>
</dbReference>
<evidence type="ECO:0000313" key="2">
    <source>
        <dbReference type="Proteomes" id="UP000253940"/>
    </source>
</evidence>
<sequence>MRMLQKMMNTDLLLKEINDVFPDSPMPDTSELTVHQKDCELCDDVRRYLNVYRHLSVDNKLIRFLHQNLYELSPLAFRWVLPHYLKYCLTEDWAYAQEETYFLVFNLGPAPQLENDTLIRFAALNDKQINCLIDFLSWCTGVEDCIDIEDDINRAFAFLKKLLNQARLKM</sequence>
<reference evidence="1 2" key="1">
    <citation type="submission" date="2018-07" db="EMBL/GenBank/DDBJ databases">
        <title>Genome sequencing of Moraxellaceae gen. HYN0046.</title>
        <authorList>
            <person name="Kim M."/>
            <person name="Yi H."/>
        </authorList>
    </citation>
    <scope>NUCLEOTIDE SEQUENCE [LARGE SCALE GENOMIC DNA]</scope>
    <source>
        <strain evidence="1 2">HYN0046</strain>
    </source>
</reference>
<dbReference type="AlphaFoldDB" id="A0A345PAM3"/>
<evidence type="ECO:0000313" key="1">
    <source>
        <dbReference type="EMBL" id="AXI04332.1"/>
    </source>
</evidence>
<organism evidence="1 2">
    <name type="scientific">Aquirhabdus parva</name>
    <dbReference type="NCBI Taxonomy" id="2283318"/>
    <lineage>
        <taxon>Bacteria</taxon>
        <taxon>Pseudomonadati</taxon>
        <taxon>Pseudomonadota</taxon>
        <taxon>Gammaproteobacteria</taxon>
        <taxon>Moraxellales</taxon>
        <taxon>Moraxellaceae</taxon>
        <taxon>Aquirhabdus</taxon>
    </lineage>
</organism>
<dbReference type="InterPro" id="IPR046560">
    <property type="entry name" value="DUF6714"/>
</dbReference>
<dbReference type="RefSeq" id="WP_114900440.1">
    <property type="nucleotide sequence ID" value="NZ_CP031222.1"/>
</dbReference>
<dbReference type="KEGG" id="mbah:HYN46_16705"/>
<dbReference type="EMBL" id="CP031222">
    <property type="protein sequence ID" value="AXI04332.1"/>
    <property type="molecule type" value="Genomic_DNA"/>
</dbReference>
<gene>
    <name evidence="1" type="ORF">HYN46_16705</name>
</gene>
<proteinExistence type="predicted"/>
<dbReference type="Pfam" id="PF20461">
    <property type="entry name" value="DUF6714"/>
    <property type="match status" value="1"/>
</dbReference>
<dbReference type="OrthoDB" id="7060104at2"/>
<accession>A0A345PAM3</accession>
<keyword evidence="2" id="KW-1185">Reference proteome</keyword>
<protein>
    <submittedName>
        <fullName evidence="1">Uncharacterized protein</fullName>
    </submittedName>
</protein>
<name>A0A345PAM3_9GAMM</name>